<keyword evidence="2" id="KW-1185">Reference proteome</keyword>
<dbReference type="InterPro" id="IPR043129">
    <property type="entry name" value="ATPase_NBD"/>
</dbReference>
<sequence length="213" mass="23086">MTSKPQIIVDIDFNTTYRSPNTIQSGDVIVVCDAGGGTVDLISYCVKSVSPLYLEEVAQGTGTAYGSMLLDAKFMTFLKALFGDSEYEKIPRVSIQAAISFWQDTVKPNYSFDENDDDDNDEFQELGQLIPLPGAGDKLVIGLKGGFFALGRILESVVENVVSLVHSQTRDIAHSGAKAKAIMLVGGFAESEYLYQRLKAACPLTPVMQPTDA</sequence>
<dbReference type="CDD" id="cd10170">
    <property type="entry name" value="ASKHA_NBD_HSP70"/>
    <property type="match status" value="1"/>
</dbReference>
<organism evidence="1 2">
    <name type="scientific">Aspergillus pseudocaelatus</name>
    <dbReference type="NCBI Taxonomy" id="1825620"/>
    <lineage>
        <taxon>Eukaryota</taxon>
        <taxon>Fungi</taxon>
        <taxon>Dikarya</taxon>
        <taxon>Ascomycota</taxon>
        <taxon>Pezizomycotina</taxon>
        <taxon>Eurotiomycetes</taxon>
        <taxon>Eurotiomycetidae</taxon>
        <taxon>Eurotiales</taxon>
        <taxon>Aspergillaceae</taxon>
        <taxon>Aspergillus</taxon>
        <taxon>Aspergillus subgen. Circumdati</taxon>
    </lineage>
</organism>
<dbReference type="EMBL" id="ML735689">
    <property type="protein sequence ID" value="KAE8423329.1"/>
    <property type="molecule type" value="Genomic_DNA"/>
</dbReference>
<dbReference type="PANTHER" id="PTHR14187:SF5">
    <property type="entry name" value="HEAT SHOCK 70 KDA PROTEIN 12A"/>
    <property type="match status" value="1"/>
</dbReference>
<accession>A0ABQ6X201</accession>
<protein>
    <recommendedName>
        <fullName evidence="3">Actin-like ATPase domain-containing protein</fullName>
    </recommendedName>
</protein>
<name>A0ABQ6X201_9EURO</name>
<dbReference type="Proteomes" id="UP000325395">
    <property type="component" value="Unassembled WGS sequence"/>
</dbReference>
<proteinExistence type="predicted"/>
<evidence type="ECO:0000313" key="1">
    <source>
        <dbReference type="EMBL" id="KAE8423329.1"/>
    </source>
</evidence>
<evidence type="ECO:0008006" key="3">
    <source>
        <dbReference type="Google" id="ProtNLM"/>
    </source>
</evidence>
<gene>
    <name evidence="1" type="ORF">BDV36DRAFT_290464</name>
</gene>
<reference evidence="1 2" key="1">
    <citation type="submission" date="2019-04" db="EMBL/GenBank/DDBJ databases">
        <authorList>
            <consortium name="DOE Joint Genome Institute"/>
            <person name="Mondo S."/>
            <person name="Kjaerbolling I."/>
            <person name="Vesth T."/>
            <person name="Frisvad J.C."/>
            <person name="Nybo J.L."/>
            <person name="Theobald S."/>
            <person name="Kildgaard S."/>
            <person name="Isbrandt T."/>
            <person name="Kuo A."/>
            <person name="Sato A."/>
            <person name="Lyhne E.K."/>
            <person name="Kogle M.E."/>
            <person name="Wiebenga A."/>
            <person name="Kun R.S."/>
            <person name="Lubbers R.J."/>
            <person name="Makela M.R."/>
            <person name="Barry K."/>
            <person name="Chovatia M."/>
            <person name="Clum A."/>
            <person name="Daum C."/>
            <person name="Haridas S."/>
            <person name="He G."/>
            <person name="LaButti K."/>
            <person name="Lipzen A."/>
            <person name="Riley R."/>
            <person name="Salamov A."/>
            <person name="Simmons B.A."/>
            <person name="Magnuson J.K."/>
            <person name="Henrissat B."/>
            <person name="Mortensen U.H."/>
            <person name="Larsen T.O."/>
            <person name="Devries R.P."/>
            <person name="Grigoriev I.V."/>
            <person name="Machida M."/>
            <person name="Baker S.E."/>
            <person name="Andersen M.R."/>
            <person name="Cantor M.N."/>
            <person name="Hua S.X."/>
        </authorList>
    </citation>
    <scope>NUCLEOTIDE SEQUENCE [LARGE SCALE GENOMIC DNA]</scope>
    <source>
        <strain evidence="1 2">CBS 117616</strain>
    </source>
</reference>
<evidence type="ECO:0000313" key="2">
    <source>
        <dbReference type="Proteomes" id="UP000325395"/>
    </source>
</evidence>
<dbReference type="PANTHER" id="PTHR14187">
    <property type="entry name" value="ALPHA KINASE/ELONGATION FACTOR 2 KINASE"/>
    <property type="match status" value="1"/>
</dbReference>
<dbReference type="SUPFAM" id="SSF53067">
    <property type="entry name" value="Actin-like ATPase domain"/>
    <property type="match status" value="1"/>
</dbReference>